<feature type="transmembrane region" description="Helical" evidence="2">
    <location>
        <begin position="2241"/>
        <end position="2265"/>
    </location>
</feature>
<evidence type="ECO:0000259" key="3">
    <source>
        <dbReference type="PROSITE" id="PS50222"/>
    </source>
</evidence>
<comment type="caution">
    <text evidence="4">The sequence shown here is derived from an EMBL/GenBank/DDBJ whole genome shotgun (WGS) entry which is preliminary data.</text>
</comment>
<organism evidence="4 5">
    <name type="scientific">Cymbomonas tetramitiformis</name>
    <dbReference type="NCBI Taxonomy" id="36881"/>
    <lineage>
        <taxon>Eukaryota</taxon>
        <taxon>Viridiplantae</taxon>
        <taxon>Chlorophyta</taxon>
        <taxon>Pyramimonadophyceae</taxon>
        <taxon>Pyramimonadales</taxon>
        <taxon>Pyramimonadaceae</taxon>
        <taxon>Cymbomonas</taxon>
    </lineage>
</organism>
<evidence type="ECO:0000256" key="2">
    <source>
        <dbReference type="SAM" id="Phobius"/>
    </source>
</evidence>
<name>A0AAE0L9F4_9CHLO</name>
<dbReference type="PANTHER" id="PTHR11319">
    <property type="entry name" value="G PROTEIN-COUPLED RECEPTOR-RELATED"/>
    <property type="match status" value="1"/>
</dbReference>
<feature type="region of interest" description="Disordered" evidence="1">
    <location>
        <begin position="1730"/>
        <end position="1815"/>
    </location>
</feature>
<sequence>MRHEAPLDQPKRWLPSSTLRLYACRTRSAPAIFTFAAWILFLLCLLLFASPASGDFLSTSELGAAFRRLDADQSGCVTLEEFTALQSLHFREDHFPLTGVPTDPRDIPTRGPQAERQSPLSPDELYREPTAGEDADSSPRAFPRTPNDSTLRHPVWGSGTDDGQSHTHFIPGYQTEQAQRGFEPGESIPLFLTKSNVTNPVSEPSSFLKVSNSAAGRSLDESSRALEPRKWRSVTSPWGESSYGATEATLEHPIVAALWVGRRALTQSSTGSEAGGSYAAVVDDPDNGVEQLEVAVVNTSVGLIILRTDVILRRALEPITRELRVVGECGGGKEGGATSARCVIDGNNTHSIFSSTKAGPLSLVGLWLRNAASPEFYAGAAVFYIGTQLSLTNCTLSGNAAAFGGAVFIEPTPSGNKGETLAIVLDSVIAHDNEAALDYGGGAVYLGLYRKANCTLTITRSEFTHNSAFNGGALRLASFAEESTSMHVVIEDTAFAGNTAEGDGGGLDVSRNSSGAVAVNITRCTFRSHRTGGDGKGGAVRIASAKPLLQVVESRFVDNWAGTSGAGMGGAVYVFCVTCRLAIHASHFSGNIANFGGAVGIDGDADVRCVDSNFTSNLAIQYGGAFMYYAVSTTHREDALTKDVRLEQCRFTANLVTHQSDGYGGAIYLWVTMGYLTDAVTRVTRVTLSSCEIFNSSAIYGGGIWAGAYAVPGNSFEVTLQASSLRDNHAALDGGGMLLYGQDGSLRLLLEGTAVARNRAERDGGGLHISGAWPASYLLSHVNNSLLVGNRAAGVGGGMYAYAYVLGNVQVLVAAGEVSHNRASAAGAAYLRGAATEMIDSHLSGNMVEVHGGAIRGLEETSLSIQHCVVSHNRAGGSGGAVCLEAGSRLDVASSSVTANDVGGQGGALQVTGTAARLVNTSVLENSATSSGGAISAAKASTIELTEGTEVRSNVAGDTGGGLSVLSSRVSIAAGSRLAECVSVFSSGGGMLLFGSAATLADVELAGNTAKTYGGGVVLISSEISVSKSRLLGNTAEGDGGHLYITASSSAKVESSAMVGGVSSTTGGAVFVGYESNVSLVQATIAGGSAVRGGAIGVSGRSDVTLAFADLRNNSAELGGALFLDQGADVAMLHSTLGSNWALSYGGGMWAGEDAATTLENVTLTGNAVTEGSGGGLALASRVRRALLQSVLFEGDSAKAGYGGGLFWEGLENASAARLEGLRFEGCEAISGPNIYWEHTASLGTDRATFPTCSHCYATAAQPQELFATSAVSFAVVQGLESSLQASEEILISSGELIEPALQFVAYDAYGRITYPKDAVVGVYVDAVGEGLALKGVRGGYSKDTQGAPFPDLVATGAPGRSFGVKFHSELAAWDDVNLALRVAECQPGEEHNADADTCTACPADKIKFTNSTAACEDCPSGMDCLGGSRFVVEPGYWMSPGETITAACDLEDLPCIFSKVYACKTASACTSGGKSRGNVNGTVEVSTGDLCSTEYHSGRALCGACAADHQVGWFGNCSECPTTGWLPWAQLAAIVVGLIVVIEVLVRVSYHWSTTDITPQSNMKRISTLASILLSHLQITAQMSQVYARSDIPSSYEPFVDRLSVLNLSMIDYVPLGCLHGADGLHFYAQFVLFATLPVLLSAFLGLYVIQRHWKHMQAKLAQVMQRQQRGSVRGSFFFRMPTMLRRAVTLSRASSHLSRASSHLSDCPDDSGLAPNLRLSLSEFSQSPIEGNDWGGDEDGAIGGGGACKSEDAEACQPASDASTNGGSEVEVPSTRWLQAQPTATPAPRSKAPAPDALSNGPSAKHPAAGLSSRQPEDRVEMLAVFCASALVFLHPVCATRVFAVFKCEQVYLDDNQYWLEDDYEASARHPRPALRTHSLFKTHLGSVLEQAPAPRDDDMVAAVSLAELRQADDMTTRSQQSRWLNSGKLGHAGISELLVPPRERGQPPVISGWGAAVDLPRDSEGGEVLCFSRAWYMLAATAIAVTVTYFLGTPFMFACLPRVFKMYQQVKAVRTGDLFYIHEQRLLRDVERESATSGTTSLREDVSLPEDAVMTINPFALSNCDAPENGTHSPVGSFYMDERCGTGSPRRKAAGFYMIEQQRGVRVDLQPQFGVCVKAGAEGRGTQPLTLMDNPQVLRVFGSFLQPYKNELPWWFGVEMVRRFVQTSLVVIVDLIDSKYNLLYTNVVVACFLGLHCSWRPYKDTLAGHVQTVCLVIQCVSACAFLHCKTFSGTSNSIGTGLIAIQSVLCGLTISIIVRGFYLDYKSKVKPLLIKLHSRFGKTSIISN</sequence>
<evidence type="ECO:0000313" key="4">
    <source>
        <dbReference type="EMBL" id="KAK3276782.1"/>
    </source>
</evidence>
<dbReference type="SUPFAM" id="SSF51126">
    <property type="entry name" value="Pectin lyase-like"/>
    <property type="match status" value="4"/>
</dbReference>
<dbReference type="PROSITE" id="PS00018">
    <property type="entry name" value="EF_HAND_1"/>
    <property type="match status" value="1"/>
</dbReference>
<dbReference type="PROSITE" id="PS50222">
    <property type="entry name" value="EF_HAND_2"/>
    <property type="match status" value="1"/>
</dbReference>
<feature type="transmembrane region" description="Helical" evidence="2">
    <location>
        <begin position="1526"/>
        <end position="1547"/>
    </location>
</feature>
<dbReference type="EMBL" id="LGRX02006388">
    <property type="protein sequence ID" value="KAK3276782.1"/>
    <property type="molecule type" value="Genomic_DNA"/>
</dbReference>
<evidence type="ECO:0000256" key="1">
    <source>
        <dbReference type="SAM" id="MobiDB-lite"/>
    </source>
</evidence>
<keyword evidence="2" id="KW-0472">Membrane</keyword>
<feature type="domain" description="EF-hand" evidence="3">
    <location>
        <begin position="57"/>
        <end position="92"/>
    </location>
</feature>
<feature type="transmembrane region" description="Helical" evidence="2">
    <location>
        <begin position="1628"/>
        <end position="1651"/>
    </location>
</feature>
<feature type="transmembrane region" description="Helical" evidence="2">
    <location>
        <begin position="2211"/>
        <end position="2229"/>
    </location>
</feature>
<dbReference type="InterPro" id="IPR006626">
    <property type="entry name" value="PbH1"/>
</dbReference>
<keyword evidence="2" id="KW-1133">Transmembrane helix</keyword>
<reference evidence="4 5" key="1">
    <citation type="journal article" date="2015" name="Genome Biol. Evol.">
        <title>Comparative Genomics of a Bacterivorous Green Alga Reveals Evolutionary Causalities and Consequences of Phago-Mixotrophic Mode of Nutrition.</title>
        <authorList>
            <person name="Burns J.A."/>
            <person name="Paasch A."/>
            <person name="Narechania A."/>
            <person name="Kim E."/>
        </authorList>
    </citation>
    <scope>NUCLEOTIDE SEQUENCE [LARGE SCALE GENOMIC DNA]</scope>
    <source>
        <strain evidence="4 5">PLY_AMNH</strain>
    </source>
</reference>
<protein>
    <recommendedName>
        <fullName evidence="3">EF-hand domain-containing protein</fullName>
    </recommendedName>
</protein>
<feature type="transmembrane region" description="Helical" evidence="2">
    <location>
        <begin position="2185"/>
        <end position="2205"/>
    </location>
</feature>
<dbReference type="SMART" id="SM00710">
    <property type="entry name" value="PbH1"/>
    <property type="match status" value="11"/>
</dbReference>
<gene>
    <name evidence="4" type="ORF">CYMTET_15171</name>
</gene>
<feature type="region of interest" description="Disordered" evidence="1">
    <location>
        <begin position="95"/>
        <end position="154"/>
    </location>
</feature>
<feature type="transmembrane region" description="Helical" evidence="2">
    <location>
        <begin position="1825"/>
        <end position="1848"/>
    </location>
</feature>
<dbReference type="PANTHER" id="PTHR11319:SF35">
    <property type="entry name" value="OUTER MEMBRANE PROTEIN PMPC-RELATED"/>
    <property type="match status" value="1"/>
</dbReference>
<dbReference type="InterPro" id="IPR002048">
    <property type="entry name" value="EF_hand_dom"/>
</dbReference>
<accession>A0AAE0L9F4</accession>
<dbReference type="InterPro" id="IPR018247">
    <property type="entry name" value="EF_Hand_1_Ca_BS"/>
</dbReference>
<feature type="transmembrane region" description="Helical" evidence="2">
    <location>
        <begin position="1977"/>
        <end position="2003"/>
    </location>
</feature>
<proteinExistence type="predicted"/>
<dbReference type="Proteomes" id="UP001190700">
    <property type="component" value="Unassembled WGS sequence"/>
</dbReference>
<feature type="transmembrane region" description="Helical" evidence="2">
    <location>
        <begin position="1567"/>
        <end position="1589"/>
    </location>
</feature>
<dbReference type="InterPro" id="IPR011050">
    <property type="entry name" value="Pectin_lyase_fold/virulence"/>
</dbReference>
<keyword evidence="2" id="KW-0812">Transmembrane</keyword>
<evidence type="ECO:0000313" key="5">
    <source>
        <dbReference type="Proteomes" id="UP001190700"/>
    </source>
</evidence>
<dbReference type="GO" id="GO:0005509">
    <property type="term" value="F:calcium ion binding"/>
    <property type="evidence" value="ECO:0007669"/>
    <property type="project" value="InterPro"/>
</dbReference>
<keyword evidence="5" id="KW-1185">Reference proteome</keyword>